<sequence length="118" mass="13002">LKAYIPVYADVGAGEGVEPIDYVACTRARAAPETLRAYRVDGLCLDPEIRHGDTIIVDIALSPTSGDLVVVIMEGKAAVKRYKQDSQGNKWLEDNDGRYQPEDVALHGVVTDYVRKLR</sequence>
<gene>
    <name evidence="2" type="ORF">HWQ67_17290</name>
</gene>
<dbReference type="InterPro" id="IPR039418">
    <property type="entry name" value="LexA-like"/>
</dbReference>
<comment type="caution">
    <text evidence="2">The sequence shown here is derived from an EMBL/GenBank/DDBJ whole genome shotgun (WGS) entry which is preliminary data.</text>
</comment>
<keyword evidence="3" id="KW-1185">Reference proteome</keyword>
<feature type="domain" description="Peptidase S24/S26A/S26B/S26C" evidence="1">
    <location>
        <begin position="7"/>
        <end position="105"/>
    </location>
</feature>
<accession>A0ABS6S3A0</accession>
<proteinExistence type="predicted"/>
<dbReference type="EMBL" id="JABXWD010000540">
    <property type="protein sequence ID" value="MBV6343335.1"/>
    <property type="molecule type" value="Genomic_DNA"/>
</dbReference>
<dbReference type="Proteomes" id="UP001196980">
    <property type="component" value="Unassembled WGS sequence"/>
</dbReference>
<organism evidence="2 3">
    <name type="scientific">Candidatus Magnetobacterium casense</name>
    <dbReference type="NCBI Taxonomy" id="1455061"/>
    <lineage>
        <taxon>Bacteria</taxon>
        <taxon>Pseudomonadati</taxon>
        <taxon>Nitrospirota</taxon>
        <taxon>Thermodesulfovibrionia</taxon>
        <taxon>Thermodesulfovibrionales</taxon>
        <taxon>Candidatus Magnetobacteriaceae</taxon>
        <taxon>Candidatus Magnetobacterium</taxon>
    </lineage>
</organism>
<name>A0ABS6S3A0_9BACT</name>
<reference evidence="2 3" key="1">
    <citation type="journal article" date="2020" name="J Geophys Res Biogeosci">
        <title>Magnetotaxis as an Adaptation to Enable Bacterial Shuttling of Microbial Sulfur and Sulfur Cycling Across Aquatic Oxic#Anoxic Interfaces.</title>
        <authorList>
            <person name="Li J."/>
            <person name="Liu P."/>
            <person name="Wang J."/>
            <person name="Roberts A.P."/>
            <person name="Pan Y."/>
        </authorList>
    </citation>
    <scope>NUCLEOTIDE SEQUENCE [LARGE SCALE GENOMIC DNA]</scope>
    <source>
        <strain evidence="2 3">MYR-1_YQ</strain>
    </source>
</reference>
<evidence type="ECO:0000313" key="2">
    <source>
        <dbReference type="EMBL" id="MBV6343335.1"/>
    </source>
</evidence>
<dbReference type="CDD" id="cd06529">
    <property type="entry name" value="S24_LexA-like"/>
    <property type="match status" value="1"/>
</dbReference>
<protein>
    <submittedName>
        <fullName evidence="2">S24 family peptidase</fullName>
    </submittedName>
</protein>
<dbReference type="InterPro" id="IPR015927">
    <property type="entry name" value="Peptidase_S24_S26A/B/C"/>
</dbReference>
<dbReference type="Pfam" id="PF00717">
    <property type="entry name" value="Peptidase_S24"/>
    <property type="match status" value="1"/>
</dbReference>
<evidence type="ECO:0000313" key="3">
    <source>
        <dbReference type="Proteomes" id="UP001196980"/>
    </source>
</evidence>
<evidence type="ECO:0000259" key="1">
    <source>
        <dbReference type="Pfam" id="PF00717"/>
    </source>
</evidence>
<feature type="non-terminal residue" evidence="2">
    <location>
        <position position="1"/>
    </location>
</feature>